<accession>A0A9N7Y2Z5</accession>
<dbReference type="GO" id="GO:0004722">
    <property type="term" value="F:protein serine/threonine phosphatase activity"/>
    <property type="evidence" value="ECO:0007669"/>
    <property type="project" value="UniProtKB-EC"/>
</dbReference>
<evidence type="ECO:0000256" key="11">
    <source>
        <dbReference type="ARBA" id="ARBA00047761"/>
    </source>
</evidence>
<feature type="region of interest" description="Disordered" evidence="14">
    <location>
        <begin position="368"/>
        <end position="392"/>
    </location>
</feature>
<dbReference type="EMBL" id="CADEAL010000191">
    <property type="protein sequence ID" value="CAB1416130.1"/>
    <property type="molecule type" value="Genomic_DNA"/>
</dbReference>
<evidence type="ECO:0000256" key="6">
    <source>
        <dbReference type="ARBA" id="ARBA00022801"/>
    </source>
</evidence>
<dbReference type="Proteomes" id="UP001153269">
    <property type="component" value="Unassembled WGS sequence"/>
</dbReference>
<evidence type="ECO:0000256" key="10">
    <source>
        <dbReference type="ARBA" id="ARBA00023306"/>
    </source>
</evidence>
<keyword evidence="3" id="KW-0321">Glycogen metabolism</keyword>
<dbReference type="EC" id="3.1.3.16" evidence="13"/>
<dbReference type="PANTHER" id="PTHR11668">
    <property type="entry name" value="SERINE/THREONINE PROTEIN PHOSPHATASE"/>
    <property type="match status" value="1"/>
</dbReference>
<evidence type="ECO:0000313" key="17">
    <source>
        <dbReference type="Proteomes" id="UP001153269"/>
    </source>
</evidence>
<evidence type="ECO:0000256" key="13">
    <source>
        <dbReference type="RuleBase" id="RU004273"/>
    </source>
</evidence>
<dbReference type="PROSITE" id="PS00125">
    <property type="entry name" value="SER_THR_PHOSPHATASE"/>
    <property type="match status" value="1"/>
</dbReference>
<reference evidence="16" key="1">
    <citation type="submission" date="2020-03" db="EMBL/GenBank/DDBJ databases">
        <authorList>
            <person name="Weist P."/>
        </authorList>
    </citation>
    <scope>NUCLEOTIDE SEQUENCE</scope>
</reference>
<evidence type="ECO:0000256" key="4">
    <source>
        <dbReference type="ARBA" id="ARBA00022618"/>
    </source>
</evidence>
<evidence type="ECO:0000256" key="2">
    <source>
        <dbReference type="ARBA" id="ARBA00005333"/>
    </source>
</evidence>
<keyword evidence="9" id="KW-0119">Carbohydrate metabolism</keyword>
<keyword evidence="10" id="KW-0131">Cell cycle</keyword>
<evidence type="ECO:0000256" key="9">
    <source>
        <dbReference type="ARBA" id="ARBA00023277"/>
    </source>
</evidence>
<evidence type="ECO:0000256" key="12">
    <source>
        <dbReference type="ARBA" id="ARBA00048336"/>
    </source>
</evidence>
<dbReference type="SMART" id="SM00156">
    <property type="entry name" value="PP2Ac"/>
    <property type="match status" value="1"/>
</dbReference>
<dbReference type="GO" id="GO:0005634">
    <property type="term" value="C:nucleus"/>
    <property type="evidence" value="ECO:0007669"/>
    <property type="project" value="TreeGrafter"/>
</dbReference>
<dbReference type="GO" id="GO:0005737">
    <property type="term" value="C:cytoplasm"/>
    <property type="evidence" value="ECO:0007669"/>
    <property type="project" value="TreeGrafter"/>
</dbReference>
<dbReference type="InterPro" id="IPR029052">
    <property type="entry name" value="Metallo-depent_PP-like"/>
</dbReference>
<evidence type="ECO:0000256" key="8">
    <source>
        <dbReference type="ARBA" id="ARBA00023211"/>
    </source>
</evidence>
<dbReference type="Gene3D" id="3.60.21.10">
    <property type="match status" value="1"/>
</dbReference>
<evidence type="ECO:0000256" key="1">
    <source>
        <dbReference type="ARBA" id="ARBA00001936"/>
    </source>
</evidence>
<dbReference type="GO" id="GO:0032922">
    <property type="term" value="P:circadian regulation of gene expression"/>
    <property type="evidence" value="ECO:0007669"/>
    <property type="project" value="TreeGrafter"/>
</dbReference>
<comment type="catalytic activity">
    <reaction evidence="12 13">
        <text>O-phospho-L-threonyl-[protein] + H2O = L-threonyl-[protein] + phosphate</text>
        <dbReference type="Rhea" id="RHEA:47004"/>
        <dbReference type="Rhea" id="RHEA-COMP:11060"/>
        <dbReference type="Rhea" id="RHEA-COMP:11605"/>
        <dbReference type="ChEBI" id="CHEBI:15377"/>
        <dbReference type="ChEBI" id="CHEBI:30013"/>
        <dbReference type="ChEBI" id="CHEBI:43474"/>
        <dbReference type="ChEBI" id="CHEBI:61977"/>
        <dbReference type="EC" id="3.1.3.16"/>
    </reaction>
</comment>
<comment type="cofactor">
    <cofactor evidence="1">
        <name>Mn(2+)</name>
        <dbReference type="ChEBI" id="CHEBI:29035"/>
    </cofactor>
</comment>
<evidence type="ECO:0000259" key="15">
    <source>
        <dbReference type="PROSITE" id="PS00125"/>
    </source>
</evidence>
<comment type="caution">
    <text evidence="16">The sequence shown here is derived from an EMBL/GenBank/DDBJ whole genome shotgun (WGS) entry which is preliminary data.</text>
</comment>
<evidence type="ECO:0000256" key="5">
    <source>
        <dbReference type="ARBA" id="ARBA00022723"/>
    </source>
</evidence>
<dbReference type="CDD" id="cd07414">
    <property type="entry name" value="MPP_PP1_PPKL"/>
    <property type="match status" value="1"/>
</dbReference>
<sequence>MRHCRLTSAQFLGKVEEDCDPGVHVFQSLAFISLGKLQCSGDKVKDAGIPPHKAVVQETEKLKSVCMVLALPSPYNERGSSRLRGCRPGKIVQMTEAEVRGLCIKSREIFLSQPILLELEAPLKICGDIHGQYTDLLRLFEYGGFPPEANYLFLGDYVDRGKQSLETICLLLAYKIKYPENFFLLRGNHECASINRIYGFYDECKRRFNIKLWKTFTDCFNCLPIAAIVDEKIFCCHGGLSPDLQSMEQIRRIMRPTDVPDTGLLCDLLWSDPDKDVQGWGENDRGVSFTFGADVVSKFLNRHDLDLICRAHQVVEDGYEFFAKRQLVTLFSAPNYCGEFDNAGGMMSVDETLMCSFQILKPSEKKAKYQYGGMNSGRPVTPPRTAQPPKKR</sequence>
<dbReference type="InterPro" id="IPR006186">
    <property type="entry name" value="Ser/Thr-sp_prot-phosphatase"/>
</dbReference>
<dbReference type="GO" id="GO:0005977">
    <property type="term" value="P:glycogen metabolic process"/>
    <property type="evidence" value="ECO:0007669"/>
    <property type="project" value="UniProtKB-KW"/>
</dbReference>
<organism evidence="16 17">
    <name type="scientific">Pleuronectes platessa</name>
    <name type="common">European plaice</name>
    <dbReference type="NCBI Taxonomy" id="8262"/>
    <lineage>
        <taxon>Eukaryota</taxon>
        <taxon>Metazoa</taxon>
        <taxon>Chordata</taxon>
        <taxon>Craniata</taxon>
        <taxon>Vertebrata</taxon>
        <taxon>Euteleostomi</taxon>
        <taxon>Actinopterygii</taxon>
        <taxon>Neopterygii</taxon>
        <taxon>Teleostei</taxon>
        <taxon>Neoteleostei</taxon>
        <taxon>Acanthomorphata</taxon>
        <taxon>Carangaria</taxon>
        <taxon>Pleuronectiformes</taxon>
        <taxon>Pleuronectoidei</taxon>
        <taxon>Pleuronectidae</taxon>
        <taxon>Pleuronectes</taxon>
    </lineage>
</organism>
<dbReference type="AlphaFoldDB" id="A0A9N7Y2Z5"/>
<dbReference type="Pfam" id="PF16891">
    <property type="entry name" value="STPPase_N"/>
    <property type="match status" value="1"/>
</dbReference>
<keyword evidence="6 13" id="KW-0378">Hydrolase</keyword>
<dbReference type="PRINTS" id="PR00114">
    <property type="entry name" value="STPHPHTASE"/>
</dbReference>
<dbReference type="PANTHER" id="PTHR11668:SF472">
    <property type="entry name" value="SERINE_THREONINE-PROTEIN PHOSPHATASE PP1-BETA CATALYTIC SUBUNIT"/>
    <property type="match status" value="1"/>
</dbReference>
<comment type="catalytic activity">
    <reaction evidence="11">
        <text>O-phospho-L-seryl-[protein] + H2O = L-seryl-[protein] + phosphate</text>
        <dbReference type="Rhea" id="RHEA:20629"/>
        <dbReference type="Rhea" id="RHEA-COMP:9863"/>
        <dbReference type="Rhea" id="RHEA-COMP:11604"/>
        <dbReference type="ChEBI" id="CHEBI:15377"/>
        <dbReference type="ChEBI" id="CHEBI:29999"/>
        <dbReference type="ChEBI" id="CHEBI:43474"/>
        <dbReference type="ChEBI" id="CHEBI:83421"/>
        <dbReference type="EC" id="3.1.3.16"/>
    </reaction>
</comment>
<dbReference type="FunFam" id="3.60.21.10:FF:000007">
    <property type="entry name" value="Serine/threonine-protein phosphatase"/>
    <property type="match status" value="1"/>
</dbReference>
<evidence type="ECO:0000256" key="3">
    <source>
        <dbReference type="ARBA" id="ARBA00022600"/>
    </source>
</evidence>
<keyword evidence="4" id="KW-0132">Cell division</keyword>
<keyword evidence="8" id="KW-0464">Manganese</keyword>
<dbReference type="GO" id="GO:0042752">
    <property type="term" value="P:regulation of circadian rhythm"/>
    <property type="evidence" value="ECO:0007669"/>
    <property type="project" value="TreeGrafter"/>
</dbReference>
<evidence type="ECO:0000313" key="16">
    <source>
        <dbReference type="EMBL" id="CAB1416130.1"/>
    </source>
</evidence>
<protein>
    <recommendedName>
        <fullName evidence="13">Serine/threonine-protein phosphatase</fullName>
        <ecNumber evidence="13">3.1.3.16</ecNumber>
    </recommendedName>
</protein>
<comment type="similarity">
    <text evidence="2">Belongs to the PPP phosphatase family. PP-1 subfamily.</text>
</comment>
<keyword evidence="5" id="KW-0479">Metal-binding</keyword>
<dbReference type="SUPFAM" id="SSF56300">
    <property type="entry name" value="Metallo-dependent phosphatases"/>
    <property type="match status" value="1"/>
</dbReference>
<dbReference type="InterPro" id="IPR050341">
    <property type="entry name" value="PP1_catalytic_subunit"/>
</dbReference>
<proteinExistence type="inferred from homology"/>
<gene>
    <name evidence="16" type="ORF">PLEPLA_LOCUS3886</name>
</gene>
<evidence type="ECO:0000256" key="7">
    <source>
        <dbReference type="ARBA" id="ARBA00022912"/>
    </source>
</evidence>
<name>A0A9N7Y2Z5_PLEPL</name>
<dbReference type="InterPro" id="IPR004843">
    <property type="entry name" value="Calcineurin-like_PHP"/>
</dbReference>
<dbReference type="GO" id="GO:0051301">
    <property type="term" value="P:cell division"/>
    <property type="evidence" value="ECO:0007669"/>
    <property type="project" value="UniProtKB-KW"/>
</dbReference>
<keyword evidence="17" id="KW-1185">Reference proteome</keyword>
<keyword evidence="7" id="KW-0904">Protein phosphatase</keyword>
<dbReference type="GO" id="GO:0046872">
    <property type="term" value="F:metal ion binding"/>
    <property type="evidence" value="ECO:0007669"/>
    <property type="project" value="UniProtKB-KW"/>
</dbReference>
<evidence type="ECO:0000256" key="14">
    <source>
        <dbReference type="SAM" id="MobiDB-lite"/>
    </source>
</evidence>
<dbReference type="Pfam" id="PF00149">
    <property type="entry name" value="Metallophos"/>
    <property type="match status" value="1"/>
</dbReference>
<dbReference type="InterPro" id="IPR031675">
    <property type="entry name" value="STPPase_N"/>
</dbReference>
<feature type="domain" description="Serine/threonine specific protein phosphatases" evidence="15">
    <location>
        <begin position="185"/>
        <end position="190"/>
    </location>
</feature>